<feature type="domain" description="Acetyl-CoA hydrolase/transferase N-terminal" evidence="3">
    <location>
        <begin position="1"/>
        <end position="64"/>
    </location>
</feature>
<dbReference type="AlphaFoldDB" id="W4L496"/>
<dbReference type="GO" id="GO:0006083">
    <property type="term" value="P:acetate metabolic process"/>
    <property type="evidence" value="ECO:0007669"/>
    <property type="project" value="InterPro"/>
</dbReference>
<dbReference type="InterPro" id="IPR046433">
    <property type="entry name" value="ActCoA_hydro"/>
</dbReference>
<comment type="similarity">
    <text evidence="1">Belongs to the acetyl-CoA hydrolase/transferase family.</text>
</comment>
<reference evidence="5 6" key="1">
    <citation type="journal article" date="2014" name="Nature">
        <title>An environmental bacterial taxon with a large and distinct metabolic repertoire.</title>
        <authorList>
            <person name="Wilson M.C."/>
            <person name="Mori T."/>
            <person name="Ruckert C."/>
            <person name="Uria A.R."/>
            <person name="Helf M.J."/>
            <person name="Takada K."/>
            <person name="Gernert C."/>
            <person name="Steffens U.A."/>
            <person name="Heycke N."/>
            <person name="Schmitt S."/>
            <person name="Rinke C."/>
            <person name="Helfrich E.J."/>
            <person name="Brachmann A.O."/>
            <person name="Gurgui C."/>
            <person name="Wakimoto T."/>
            <person name="Kracht M."/>
            <person name="Crusemann M."/>
            <person name="Hentschel U."/>
            <person name="Abe I."/>
            <person name="Matsunaga S."/>
            <person name="Kalinowski J."/>
            <person name="Takeyama H."/>
            <person name="Piel J."/>
        </authorList>
    </citation>
    <scope>NUCLEOTIDE SEQUENCE [LARGE SCALE GENOMIC DNA]</scope>
    <source>
        <strain evidence="6">TSY2</strain>
    </source>
</reference>
<comment type="caution">
    <text evidence="5">The sequence shown here is derived from an EMBL/GenBank/DDBJ whole genome shotgun (WGS) entry which is preliminary data.</text>
</comment>
<dbReference type="PANTHER" id="PTHR21432">
    <property type="entry name" value="ACETYL-COA HYDROLASE-RELATED"/>
    <property type="match status" value="1"/>
</dbReference>
<dbReference type="Gene3D" id="3.40.1080.20">
    <property type="entry name" value="Acetyl-CoA hydrolase/transferase C-terminal domain"/>
    <property type="match status" value="1"/>
</dbReference>
<gene>
    <name evidence="5" type="ORF">ETSY2_52320</name>
</gene>
<dbReference type="Pfam" id="PF13336">
    <property type="entry name" value="AcetylCoA_hyd_C"/>
    <property type="match status" value="1"/>
</dbReference>
<dbReference type="PANTHER" id="PTHR21432:SF20">
    <property type="entry name" value="ACETYL-COA HYDROLASE"/>
    <property type="match status" value="1"/>
</dbReference>
<dbReference type="PATRIC" id="fig|1429439.4.peg.8496"/>
<keyword evidence="2" id="KW-0808">Transferase</keyword>
<dbReference type="EMBL" id="AZHX01002759">
    <property type="protein sequence ID" value="ETW92913.1"/>
    <property type="molecule type" value="Genomic_DNA"/>
</dbReference>
<dbReference type="InterPro" id="IPR038460">
    <property type="entry name" value="AcetylCoA_hyd_C_sf"/>
</dbReference>
<dbReference type="Proteomes" id="UP000019140">
    <property type="component" value="Unassembled WGS sequence"/>
</dbReference>
<dbReference type="InterPro" id="IPR026888">
    <property type="entry name" value="AcetylCoA_hyd_C"/>
</dbReference>
<dbReference type="InterPro" id="IPR003702">
    <property type="entry name" value="ActCoA_hydro_N"/>
</dbReference>
<evidence type="ECO:0000313" key="6">
    <source>
        <dbReference type="Proteomes" id="UP000019140"/>
    </source>
</evidence>
<proteinExistence type="inferred from homology"/>
<evidence type="ECO:0000256" key="1">
    <source>
        <dbReference type="ARBA" id="ARBA00009632"/>
    </source>
</evidence>
<dbReference type="Gene3D" id="3.30.750.70">
    <property type="entry name" value="4-hydroxybutyrate coenzyme like domains"/>
    <property type="match status" value="1"/>
</dbReference>
<evidence type="ECO:0000259" key="4">
    <source>
        <dbReference type="Pfam" id="PF13336"/>
    </source>
</evidence>
<evidence type="ECO:0000259" key="3">
    <source>
        <dbReference type="Pfam" id="PF02550"/>
    </source>
</evidence>
<dbReference type="InterPro" id="IPR037171">
    <property type="entry name" value="NagB/RpiA_transferase-like"/>
</dbReference>
<dbReference type="SUPFAM" id="SSF100950">
    <property type="entry name" value="NagB/RpiA/CoA transferase-like"/>
    <property type="match status" value="2"/>
</dbReference>
<sequence>VDVYLISVSPPDEHGYCSFGFMLWSSLEMAEAAKVVIAEVDEDHIVTYGENYIHLSQLDYLVEKQGESTLGDVASVMGYEAPSDVDRTIAGYAADLIRDGDTLQIGAGTVSMAVIEHLHEKNDLGLHSELCPTGVAPLIAAGNINGKFKPLHRHKAICTALMGDEFSLDFAHRNPAIELYRMSYTNNPVRIAQHDYMIAINNALSIDLTGQVAAEALGPHMYSGVGGQLEFTIGAMLADHGRAVTVLPATAKQGTLSRIVPLHAEGTIVSVPRTYVNYVITEYGTVNLLGKSQRERAELLISIAHPDFRDELRAAAKRLYWP</sequence>
<keyword evidence="6" id="KW-1185">Reference proteome</keyword>
<organism evidence="5 6">
    <name type="scientific">Candidatus Entotheonella gemina</name>
    <dbReference type="NCBI Taxonomy" id="1429439"/>
    <lineage>
        <taxon>Bacteria</taxon>
        <taxon>Pseudomonadati</taxon>
        <taxon>Nitrospinota/Tectimicrobiota group</taxon>
        <taxon>Candidatus Tectimicrobiota</taxon>
        <taxon>Candidatus Entotheonellia</taxon>
        <taxon>Candidatus Entotheonellales</taxon>
        <taxon>Candidatus Entotheonellaceae</taxon>
        <taxon>Candidatus Entotheonella</taxon>
    </lineage>
</organism>
<evidence type="ECO:0000256" key="2">
    <source>
        <dbReference type="ARBA" id="ARBA00022679"/>
    </source>
</evidence>
<protein>
    <submittedName>
        <fullName evidence="5">Uncharacterized protein</fullName>
    </submittedName>
</protein>
<feature type="domain" description="Acetyl-CoA hydrolase/transferase C-terminal" evidence="4">
    <location>
        <begin position="168"/>
        <end position="316"/>
    </location>
</feature>
<feature type="non-terminal residue" evidence="5">
    <location>
        <position position="1"/>
    </location>
</feature>
<accession>W4L496</accession>
<dbReference type="HOGENOM" id="CLU_030703_0_0_7"/>
<evidence type="ECO:0000313" key="5">
    <source>
        <dbReference type="EMBL" id="ETW92913.1"/>
    </source>
</evidence>
<dbReference type="Pfam" id="PF02550">
    <property type="entry name" value="AcetylCoA_hydro"/>
    <property type="match status" value="1"/>
</dbReference>
<dbReference type="GO" id="GO:0008775">
    <property type="term" value="F:acetate CoA-transferase activity"/>
    <property type="evidence" value="ECO:0007669"/>
    <property type="project" value="InterPro"/>
</dbReference>
<dbReference type="Gene3D" id="3.40.1080.10">
    <property type="entry name" value="Glutaconate Coenzyme A-transferase"/>
    <property type="match status" value="1"/>
</dbReference>
<name>W4L496_9BACT</name>